<dbReference type="KEGG" id="pmt:PMT_2795"/>
<sequence>MIINLKKIANDSAKGADHTIKIGSSFCSNALAVRTLTRDALESRGTRICIRNDSDSSGLHDLNSTNCVLNRHPQSVVGLFETIEATIIQNRCITCQEGVTDIAEDDLSIAQASSHAASGIAVTARLSHACVLANHAAHCIRCNTRNVLRDCIGCIDSNVGIRNVLTKRSQIGTAEASPFGISTNYSARECVKHWQAGQDWGLGSF</sequence>
<protein>
    <submittedName>
        <fullName evidence="1">Uncharacterized protein</fullName>
    </submittedName>
</protein>
<dbReference type="HOGENOM" id="CLU_1336539_0_0_3"/>
<dbReference type="EMBL" id="BX548175">
    <property type="protein sequence ID" value="CAX32313.1"/>
    <property type="molecule type" value="Genomic_DNA"/>
</dbReference>
<keyword evidence="2" id="KW-1185">Reference proteome</keyword>
<accession>B9ESG8</accession>
<evidence type="ECO:0000313" key="1">
    <source>
        <dbReference type="EMBL" id="CAX32313.1"/>
    </source>
</evidence>
<dbReference type="AlphaFoldDB" id="B9ESG8"/>
<proteinExistence type="predicted"/>
<dbReference type="Proteomes" id="UP000001423">
    <property type="component" value="Chromosome"/>
</dbReference>
<organism evidence="1 2">
    <name type="scientific">Prochlorococcus marinus (strain MIT 9313)</name>
    <dbReference type="NCBI Taxonomy" id="74547"/>
    <lineage>
        <taxon>Bacteria</taxon>
        <taxon>Bacillati</taxon>
        <taxon>Cyanobacteriota</taxon>
        <taxon>Cyanophyceae</taxon>
        <taxon>Synechococcales</taxon>
        <taxon>Prochlorococcaceae</taxon>
        <taxon>Prochlorococcus</taxon>
    </lineage>
</organism>
<name>B9ESG8_PROMM</name>
<evidence type="ECO:0000313" key="2">
    <source>
        <dbReference type="Proteomes" id="UP000001423"/>
    </source>
</evidence>
<gene>
    <name evidence="1" type="ordered locus">PMT_2795</name>
</gene>
<reference evidence="1 2" key="1">
    <citation type="journal article" date="2003" name="Nature">
        <title>Genome divergence in two Prochlorococcus ecotypes reflects oceanic niche differentiation.</title>
        <authorList>
            <person name="Rocap G."/>
            <person name="Larimer F.W."/>
            <person name="Lamerdin J.E."/>
            <person name="Malfatti S."/>
            <person name="Chain P."/>
            <person name="Ahlgren N.A."/>
            <person name="Arellano A."/>
            <person name="Coleman M."/>
            <person name="Hauser L."/>
            <person name="Hess W.R."/>
            <person name="Johnson Z.I."/>
            <person name="Land M.L."/>
            <person name="Lindell D."/>
            <person name="Post A.F."/>
            <person name="Regala W."/>
            <person name="Shah M."/>
            <person name="Shaw S.L."/>
            <person name="Steglich C."/>
            <person name="Sullivan M.B."/>
            <person name="Ting C.S."/>
            <person name="Tolonen A."/>
            <person name="Webb E.A."/>
            <person name="Zinser E.R."/>
            <person name="Chisholm S.W."/>
        </authorList>
    </citation>
    <scope>NUCLEOTIDE SEQUENCE [LARGE SCALE GENOMIC DNA]</scope>
    <source>
        <strain evidence="2">MIT 9313</strain>
    </source>
</reference>